<gene>
    <name evidence="17" type="ORF">HMPREF0072_1040</name>
</gene>
<dbReference type="InterPro" id="IPR050388">
    <property type="entry name" value="ABC_Ni/Peptide_Import"/>
</dbReference>
<dbReference type="PANTHER" id="PTHR43297:SF13">
    <property type="entry name" value="NICKEL ABC TRANSPORTER, ATP-BINDING PROTEIN"/>
    <property type="match status" value="1"/>
</dbReference>
<evidence type="ECO:0000256" key="2">
    <source>
        <dbReference type="ARBA" id="ARBA00005417"/>
    </source>
</evidence>
<dbReference type="PROSITE" id="PS00211">
    <property type="entry name" value="ABC_TRANSPORTER_1"/>
    <property type="match status" value="1"/>
</dbReference>
<dbReference type="GO" id="GO:0005886">
    <property type="term" value="C:plasma membrane"/>
    <property type="evidence" value="ECO:0007669"/>
    <property type="project" value="UniProtKB-SubCell"/>
</dbReference>
<feature type="domain" description="ABC transporter" evidence="16">
    <location>
        <begin position="6"/>
        <end position="244"/>
    </location>
</feature>
<evidence type="ECO:0000256" key="1">
    <source>
        <dbReference type="ARBA" id="ARBA00004202"/>
    </source>
</evidence>
<evidence type="ECO:0000256" key="12">
    <source>
        <dbReference type="ARBA" id="ARBA00038669"/>
    </source>
</evidence>
<keyword evidence="10" id="KW-0921">Nickel transport</keyword>
<keyword evidence="9" id="KW-0406">Ion transport</keyword>
<organism evidence="17 18">
    <name type="scientific">Anaerococcus lactolyticus ATCC 51172</name>
    <dbReference type="NCBI Taxonomy" id="525254"/>
    <lineage>
        <taxon>Bacteria</taxon>
        <taxon>Bacillati</taxon>
        <taxon>Bacillota</taxon>
        <taxon>Tissierellia</taxon>
        <taxon>Tissierellales</taxon>
        <taxon>Peptoniphilaceae</taxon>
        <taxon>Anaerococcus</taxon>
    </lineage>
</organism>
<dbReference type="PROSITE" id="PS50893">
    <property type="entry name" value="ABC_TRANSPORTER_2"/>
    <property type="match status" value="1"/>
</dbReference>
<dbReference type="EMBL" id="ABYO01000194">
    <property type="protein sequence ID" value="EEI86406.1"/>
    <property type="molecule type" value="Genomic_DNA"/>
</dbReference>
<evidence type="ECO:0000256" key="15">
    <source>
        <dbReference type="ARBA" id="ARBA00048610"/>
    </source>
</evidence>
<evidence type="ECO:0000256" key="5">
    <source>
        <dbReference type="ARBA" id="ARBA00022596"/>
    </source>
</evidence>
<dbReference type="AlphaFoldDB" id="C2BFC0"/>
<dbReference type="RefSeq" id="WP_004827082.1">
    <property type="nucleotide sequence ID" value="NZ_GG666044.1"/>
</dbReference>
<accession>C2BFC0</accession>
<evidence type="ECO:0000256" key="4">
    <source>
        <dbReference type="ARBA" id="ARBA00022475"/>
    </source>
</evidence>
<evidence type="ECO:0000256" key="11">
    <source>
        <dbReference type="ARBA" id="ARBA00023136"/>
    </source>
</evidence>
<evidence type="ECO:0000313" key="18">
    <source>
        <dbReference type="Proteomes" id="UP000005984"/>
    </source>
</evidence>
<dbReference type="SUPFAM" id="SSF52540">
    <property type="entry name" value="P-loop containing nucleoside triphosphate hydrolases"/>
    <property type="match status" value="1"/>
</dbReference>
<reference evidence="17 18" key="1">
    <citation type="submission" date="2008-10" db="EMBL/GenBank/DDBJ databases">
        <authorList>
            <person name="Qin X."/>
            <person name="Bachman B."/>
            <person name="Battles P."/>
            <person name="Bell A."/>
            <person name="Bess C."/>
            <person name="Bickham C."/>
            <person name="Chaboub L."/>
            <person name="Chen D."/>
            <person name="Coyle M."/>
            <person name="Deiros D.R."/>
            <person name="Dinh H."/>
            <person name="Forbes L."/>
            <person name="Fowler G."/>
            <person name="Francisco L."/>
            <person name="Fu Q."/>
            <person name="Gubbala S."/>
            <person name="Hale W."/>
            <person name="Han Y."/>
            <person name="Hemphill L."/>
            <person name="Highlander S.K."/>
            <person name="Hirani K."/>
            <person name="Hogues M."/>
            <person name="Jackson L."/>
            <person name="Jakkamsetti A."/>
            <person name="Javaid M."/>
            <person name="Jiang H."/>
            <person name="Korchina V."/>
            <person name="Kovar C."/>
            <person name="Lara F."/>
            <person name="Lee S."/>
            <person name="Mata R."/>
            <person name="Mathew T."/>
            <person name="Moen C."/>
            <person name="Morales K."/>
            <person name="Munidasa M."/>
            <person name="Nazareth L."/>
            <person name="Ngo R."/>
            <person name="Nguyen L."/>
            <person name="Okwuonu G."/>
            <person name="Ongeri F."/>
            <person name="Patil S."/>
            <person name="Petrosino J."/>
            <person name="Pham C."/>
            <person name="Pham P."/>
            <person name="Pu L.-L."/>
            <person name="Puazo M."/>
            <person name="Raj R."/>
            <person name="Reid J."/>
            <person name="Rouhana J."/>
            <person name="Saada N."/>
            <person name="Shang Y."/>
            <person name="Simmons D."/>
            <person name="Thornton R."/>
            <person name="Warren J."/>
            <person name="Weissenberger G."/>
            <person name="Zhang J."/>
            <person name="Zhang L."/>
            <person name="Zhou C."/>
            <person name="Zhu D."/>
            <person name="Muzny D."/>
            <person name="Worley K."/>
            <person name="Gibbs R."/>
        </authorList>
    </citation>
    <scope>NUCLEOTIDE SEQUENCE [LARGE SCALE GENOMIC DNA]</scope>
    <source>
        <strain evidence="17 18">ATCC 51172</strain>
    </source>
</reference>
<dbReference type="GO" id="GO:0015413">
    <property type="term" value="F:ABC-type nickel transporter activity"/>
    <property type="evidence" value="ECO:0007669"/>
    <property type="project" value="UniProtKB-EC"/>
</dbReference>
<dbReference type="Gene3D" id="3.40.50.300">
    <property type="entry name" value="P-loop containing nucleotide triphosphate hydrolases"/>
    <property type="match status" value="1"/>
</dbReference>
<comment type="similarity">
    <text evidence="2">Belongs to the ABC transporter superfamily.</text>
</comment>
<dbReference type="PANTHER" id="PTHR43297">
    <property type="entry name" value="OLIGOPEPTIDE TRANSPORT ATP-BINDING PROTEIN APPD"/>
    <property type="match status" value="1"/>
</dbReference>
<dbReference type="eggNOG" id="COG0444">
    <property type="taxonomic scope" value="Bacteria"/>
</dbReference>
<sequence>MNILEIKNLNISFFQYQKGLERRRLDVVRNLELDLKKGEIMAVFGASGSGKSLLAHAILGLLPYNGFYEGEVCYKGKVLDENLLEKVRGKEIFFIPQTINSLNPLLKTAKQARLTLKRSDYKRQEEVYRNFGLGKEVDKMYPFELSGGMARRVLVADAFLSGAELIIADEPTPGMDKKATDEIIAYFKDLKAAGKTSLIISHDINMALALADRIAIFYDGRIIEVSPVEAFSNGGEDLKNPYSRMLIKALPENGLTLLSKEEVEGLC</sequence>
<evidence type="ECO:0000259" key="16">
    <source>
        <dbReference type="PROSITE" id="PS50893"/>
    </source>
</evidence>
<protein>
    <recommendedName>
        <fullName evidence="14">Nickel import system ATP-binding protein NikD</fullName>
        <ecNumber evidence="13">7.2.2.11</ecNumber>
    </recommendedName>
</protein>
<dbReference type="Pfam" id="PF00005">
    <property type="entry name" value="ABC_tran"/>
    <property type="match status" value="1"/>
</dbReference>
<dbReference type="InterPro" id="IPR017871">
    <property type="entry name" value="ABC_transporter-like_CS"/>
</dbReference>
<keyword evidence="4" id="KW-1003">Cell membrane</keyword>
<evidence type="ECO:0000256" key="7">
    <source>
        <dbReference type="ARBA" id="ARBA00022840"/>
    </source>
</evidence>
<keyword evidence="3" id="KW-0813">Transport</keyword>
<dbReference type="InterPro" id="IPR027417">
    <property type="entry name" value="P-loop_NTPase"/>
</dbReference>
<proteinExistence type="inferred from homology"/>
<evidence type="ECO:0000256" key="8">
    <source>
        <dbReference type="ARBA" id="ARBA00022967"/>
    </source>
</evidence>
<evidence type="ECO:0000256" key="6">
    <source>
        <dbReference type="ARBA" id="ARBA00022741"/>
    </source>
</evidence>
<comment type="subunit">
    <text evidence="12">The complex is composed of two ATP-binding proteins (NikD and NikE), two transmembrane proteins (NikB and NikC) and a solute-binding protein (NikA).</text>
</comment>
<keyword evidence="8" id="KW-1278">Translocase</keyword>
<dbReference type="InterPro" id="IPR003439">
    <property type="entry name" value="ABC_transporter-like_ATP-bd"/>
</dbReference>
<evidence type="ECO:0000256" key="3">
    <source>
        <dbReference type="ARBA" id="ARBA00022448"/>
    </source>
</evidence>
<evidence type="ECO:0000256" key="14">
    <source>
        <dbReference type="ARBA" id="ARBA00044143"/>
    </source>
</evidence>
<name>C2BFC0_9FIRM</name>
<evidence type="ECO:0000256" key="10">
    <source>
        <dbReference type="ARBA" id="ARBA00023112"/>
    </source>
</evidence>
<dbReference type="Proteomes" id="UP000005984">
    <property type="component" value="Unassembled WGS sequence"/>
</dbReference>
<evidence type="ECO:0000256" key="9">
    <source>
        <dbReference type="ARBA" id="ARBA00023065"/>
    </source>
</evidence>
<dbReference type="HOGENOM" id="CLU_000604_1_23_9"/>
<evidence type="ECO:0000256" key="13">
    <source>
        <dbReference type="ARBA" id="ARBA00039098"/>
    </source>
</evidence>
<keyword evidence="6" id="KW-0547">Nucleotide-binding</keyword>
<dbReference type="EC" id="7.2.2.11" evidence="13"/>
<dbReference type="GO" id="GO:0016887">
    <property type="term" value="F:ATP hydrolysis activity"/>
    <property type="evidence" value="ECO:0007669"/>
    <property type="project" value="InterPro"/>
</dbReference>
<keyword evidence="7 17" id="KW-0067">ATP-binding</keyword>
<keyword evidence="11" id="KW-0472">Membrane</keyword>
<dbReference type="SMART" id="SM00382">
    <property type="entry name" value="AAA"/>
    <property type="match status" value="1"/>
</dbReference>
<evidence type="ECO:0000313" key="17">
    <source>
        <dbReference type="EMBL" id="EEI86406.1"/>
    </source>
</evidence>
<comment type="catalytic activity">
    <reaction evidence="15">
        <text>Ni(2+)(out) + ATP + H2O = Ni(2+)(in) + ADP + phosphate + H(+)</text>
        <dbReference type="Rhea" id="RHEA:15557"/>
        <dbReference type="ChEBI" id="CHEBI:15377"/>
        <dbReference type="ChEBI" id="CHEBI:15378"/>
        <dbReference type="ChEBI" id="CHEBI:30616"/>
        <dbReference type="ChEBI" id="CHEBI:43474"/>
        <dbReference type="ChEBI" id="CHEBI:49786"/>
        <dbReference type="ChEBI" id="CHEBI:456216"/>
        <dbReference type="EC" id="7.2.2.11"/>
    </reaction>
    <physiologicalReaction direction="left-to-right" evidence="15">
        <dbReference type="Rhea" id="RHEA:15558"/>
    </physiologicalReaction>
</comment>
<dbReference type="STRING" id="525254.HMPREF0072_1040"/>
<comment type="caution">
    <text evidence="17">The sequence shown here is derived from an EMBL/GenBank/DDBJ whole genome shotgun (WGS) entry which is preliminary data.</text>
</comment>
<dbReference type="GO" id="GO:0005524">
    <property type="term" value="F:ATP binding"/>
    <property type="evidence" value="ECO:0007669"/>
    <property type="project" value="UniProtKB-KW"/>
</dbReference>
<dbReference type="InterPro" id="IPR003593">
    <property type="entry name" value="AAA+_ATPase"/>
</dbReference>
<keyword evidence="5" id="KW-0533">Nickel</keyword>
<comment type="subcellular location">
    <subcellularLocation>
        <location evidence="1">Cell membrane</location>
        <topology evidence="1">Peripheral membrane protein</topology>
    </subcellularLocation>
</comment>
<keyword evidence="18" id="KW-1185">Reference proteome</keyword>